<dbReference type="OrthoDB" id="9799271at2"/>
<reference evidence="11 12" key="1">
    <citation type="submission" date="2013-01" db="EMBL/GenBank/DDBJ databases">
        <authorList>
            <person name="Fiebig A."/>
            <person name="Goeker M."/>
            <person name="Klenk H.-P.P."/>
        </authorList>
    </citation>
    <scope>NUCLEOTIDE SEQUENCE [LARGE SCALE GENOMIC DNA]</scope>
    <source>
        <strain evidence="11 12">DSM 17069</strain>
    </source>
</reference>
<feature type="transmembrane region" description="Helical" evidence="9">
    <location>
        <begin position="227"/>
        <end position="248"/>
    </location>
</feature>
<dbReference type="Pfam" id="PF00528">
    <property type="entry name" value="BPD_transp_1"/>
    <property type="match status" value="1"/>
</dbReference>
<dbReference type="GO" id="GO:0042918">
    <property type="term" value="P:alkanesulfonate transmembrane transport"/>
    <property type="evidence" value="ECO:0007669"/>
    <property type="project" value="UniProtKB-ARBA"/>
</dbReference>
<evidence type="ECO:0000256" key="1">
    <source>
        <dbReference type="ARBA" id="ARBA00004651"/>
    </source>
</evidence>
<dbReference type="PANTHER" id="PTHR30151">
    <property type="entry name" value="ALKANE SULFONATE ABC TRANSPORTER-RELATED, MEMBRANE SUBUNIT"/>
    <property type="match status" value="1"/>
</dbReference>
<name>A0A0A0HR08_9RHOB</name>
<comment type="caution">
    <text evidence="11">The sequence shown here is derived from an EMBL/GenBank/DDBJ whole genome shotgun (WGS) entry which is preliminary data.</text>
</comment>
<accession>A0A0A0HR08</accession>
<sequence length="421" mass="45692">MIILIIYVAIFAASFFVVRLGVRKFRQMNDFTSLKTVTFGDESAVRPDRWASVISVVTIFLIWGAFTGSKWVPIHAPGPFIGDTEFTYTLEGPDGTRDDATVTVRVFTVGETVEEPVIEPGEGIAKNDVLTVGAWRSQLLLMDKNDEVTRDQGAKVIAIDGKPVSAGQTVAVADGTVAVTAKGSLNFAPAKGMQMEPIWLPAPEAVVSRLIEVSKQGYQNFTLLEHLYWSLFRVIVGFALGALVGIPLGYAMGLSDWFRGWFDPIVEFMRPVPPLALIPLVIIWAGIGESGKIILLFLAALWIMTISARAGVSGVAISKVHAAYSLGASKWQLMRHVIVPNSLPEIFTGARVAMGVCWGTVVAAELVAAEKGAGMMIMVASRFQLTDIVLMGIILIGIIGYGIDILMRKAENWLVPWKGRV</sequence>
<dbReference type="CDD" id="cd06261">
    <property type="entry name" value="TM_PBP2"/>
    <property type="match status" value="1"/>
</dbReference>
<dbReference type="GO" id="GO:0010438">
    <property type="term" value="P:cellular response to sulfur starvation"/>
    <property type="evidence" value="ECO:0007669"/>
    <property type="project" value="TreeGrafter"/>
</dbReference>
<dbReference type="InterPro" id="IPR000515">
    <property type="entry name" value="MetI-like"/>
</dbReference>
<evidence type="ECO:0000256" key="8">
    <source>
        <dbReference type="ARBA" id="ARBA00056719"/>
    </source>
</evidence>
<evidence type="ECO:0000256" key="5">
    <source>
        <dbReference type="ARBA" id="ARBA00022692"/>
    </source>
</evidence>
<dbReference type="InterPro" id="IPR035906">
    <property type="entry name" value="MetI-like_sf"/>
</dbReference>
<dbReference type="FunFam" id="1.10.3720.10:FF:000003">
    <property type="entry name" value="Aliphatic sulfonate ABC transporter permease"/>
    <property type="match status" value="1"/>
</dbReference>
<evidence type="ECO:0000256" key="9">
    <source>
        <dbReference type="RuleBase" id="RU363032"/>
    </source>
</evidence>
<organism evidence="11 12">
    <name type="scientific">Roseovarius mucosus DSM 17069</name>
    <dbReference type="NCBI Taxonomy" id="1288298"/>
    <lineage>
        <taxon>Bacteria</taxon>
        <taxon>Pseudomonadati</taxon>
        <taxon>Pseudomonadota</taxon>
        <taxon>Alphaproteobacteria</taxon>
        <taxon>Rhodobacterales</taxon>
        <taxon>Roseobacteraceae</taxon>
        <taxon>Roseovarius</taxon>
    </lineage>
</organism>
<keyword evidence="5 9" id="KW-0812">Transmembrane</keyword>
<evidence type="ECO:0000256" key="7">
    <source>
        <dbReference type="ARBA" id="ARBA00023136"/>
    </source>
</evidence>
<feature type="domain" description="ABC transmembrane type-1" evidence="10">
    <location>
        <begin position="227"/>
        <end position="407"/>
    </location>
</feature>
<evidence type="ECO:0000256" key="3">
    <source>
        <dbReference type="ARBA" id="ARBA00022448"/>
    </source>
</evidence>
<feature type="transmembrane region" description="Helical" evidence="9">
    <location>
        <begin position="6"/>
        <end position="22"/>
    </location>
</feature>
<dbReference type="RefSeq" id="WP_037270246.1">
    <property type="nucleotide sequence ID" value="NZ_KN293976.1"/>
</dbReference>
<comment type="subcellular location">
    <subcellularLocation>
        <location evidence="1 9">Cell membrane</location>
        <topology evidence="1 9">Multi-pass membrane protein</topology>
    </subcellularLocation>
</comment>
<dbReference type="EMBL" id="AONH01000002">
    <property type="protein sequence ID" value="KGM89346.1"/>
    <property type="molecule type" value="Genomic_DNA"/>
</dbReference>
<dbReference type="SUPFAM" id="SSF161098">
    <property type="entry name" value="MetI-like"/>
    <property type="match status" value="1"/>
</dbReference>
<dbReference type="STRING" id="215743.ROSMUCSMR3_02373"/>
<dbReference type="PATRIC" id="fig|1288298.3.peg.839"/>
<gene>
    <name evidence="11" type="ORF">rosmuc_00830</name>
</gene>
<comment type="function">
    <text evidence="8">Probably part of an ABC transporter complex. Probably responsible for the translocation of the substrate across the membrane.</text>
</comment>
<keyword evidence="7 9" id="KW-0472">Membrane</keyword>
<feature type="transmembrane region" description="Helical" evidence="9">
    <location>
        <begin position="388"/>
        <end position="407"/>
    </location>
</feature>
<dbReference type="HOGENOM" id="CLU_653606_0_0_5"/>
<dbReference type="PROSITE" id="PS50928">
    <property type="entry name" value="ABC_TM1"/>
    <property type="match status" value="1"/>
</dbReference>
<comment type="similarity">
    <text evidence="2 9">Belongs to the binding-protein-dependent transport system permease family.</text>
</comment>
<keyword evidence="6 9" id="KW-1133">Transmembrane helix</keyword>
<protein>
    <submittedName>
        <fullName evidence="11">ABC-type nitrate/sulfonate/bicarbonate transport system, permease component</fullName>
    </submittedName>
</protein>
<proteinExistence type="inferred from homology"/>
<dbReference type="Proteomes" id="UP000030021">
    <property type="component" value="Unassembled WGS sequence"/>
</dbReference>
<dbReference type="PANTHER" id="PTHR30151:SF25">
    <property type="entry name" value="TAURINE TRANSPORT SYSTEM PERMEASE PROTEIN TAUC"/>
    <property type="match status" value="1"/>
</dbReference>
<evidence type="ECO:0000256" key="4">
    <source>
        <dbReference type="ARBA" id="ARBA00022475"/>
    </source>
</evidence>
<keyword evidence="4" id="KW-1003">Cell membrane</keyword>
<dbReference type="AlphaFoldDB" id="A0A0A0HR08"/>
<evidence type="ECO:0000313" key="12">
    <source>
        <dbReference type="Proteomes" id="UP000030021"/>
    </source>
</evidence>
<feature type="transmembrane region" description="Helical" evidence="9">
    <location>
        <begin position="294"/>
        <end position="317"/>
    </location>
</feature>
<feature type="transmembrane region" description="Helical" evidence="9">
    <location>
        <begin position="268"/>
        <end position="287"/>
    </location>
</feature>
<dbReference type="GO" id="GO:0005886">
    <property type="term" value="C:plasma membrane"/>
    <property type="evidence" value="ECO:0007669"/>
    <property type="project" value="UniProtKB-SubCell"/>
</dbReference>
<feature type="transmembrane region" description="Helical" evidence="9">
    <location>
        <begin position="346"/>
        <end position="367"/>
    </location>
</feature>
<evidence type="ECO:0000256" key="6">
    <source>
        <dbReference type="ARBA" id="ARBA00022989"/>
    </source>
</evidence>
<keyword evidence="3 9" id="KW-0813">Transport</keyword>
<evidence type="ECO:0000313" key="11">
    <source>
        <dbReference type="EMBL" id="KGM89346.1"/>
    </source>
</evidence>
<evidence type="ECO:0000256" key="2">
    <source>
        <dbReference type="ARBA" id="ARBA00009306"/>
    </source>
</evidence>
<dbReference type="Gene3D" id="1.10.3720.10">
    <property type="entry name" value="MetI-like"/>
    <property type="match status" value="1"/>
</dbReference>
<evidence type="ECO:0000259" key="10">
    <source>
        <dbReference type="PROSITE" id="PS50928"/>
    </source>
</evidence>
<dbReference type="eggNOG" id="COG0600">
    <property type="taxonomic scope" value="Bacteria"/>
</dbReference>